<dbReference type="Proteomes" id="UP000265903">
    <property type="component" value="Unassembled WGS sequence"/>
</dbReference>
<gene>
    <name evidence="2" type="ORF">DOQ08_00517</name>
</gene>
<feature type="region of interest" description="Disordered" evidence="1">
    <location>
        <begin position="85"/>
        <end position="109"/>
    </location>
</feature>
<dbReference type="OrthoDB" id="6368381at2"/>
<sequence length="109" mass="11797">MANPDVLLADLDSLQEQLEAALNAEDWEALVVLNQQVKPAVAPLMEAMEQGLISPAPVKQRLEALNRFVEVAGQGATKARDEARESLQGVNQNRNAAATYANISTNRSK</sequence>
<comment type="caution">
    <text evidence="2">The sequence shown here is derived from an EMBL/GenBank/DDBJ whole genome shotgun (WGS) entry which is preliminary data.</text>
</comment>
<evidence type="ECO:0008006" key="4">
    <source>
        <dbReference type="Google" id="ProtNLM"/>
    </source>
</evidence>
<accession>A0A3M2RKP4</accession>
<dbReference type="EMBL" id="QMDL01000001">
    <property type="protein sequence ID" value="RMJ05841.1"/>
    <property type="molecule type" value="Genomic_DNA"/>
</dbReference>
<protein>
    <recommendedName>
        <fullName evidence="4">SOS cell division inhibitor</fullName>
    </recommendedName>
</protein>
<reference evidence="2 3" key="1">
    <citation type="submission" date="2018-08" db="EMBL/GenBank/DDBJ databases">
        <title>Whole Genome Sequence of the Moderate Halophilic Marine Bacterium Marinobacter litoralis Sw-45.</title>
        <authorList>
            <person name="Musa H."/>
        </authorList>
    </citation>
    <scope>NUCLEOTIDE SEQUENCE [LARGE SCALE GENOMIC DNA]</scope>
    <source>
        <strain evidence="2 3">Sw-45</strain>
    </source>
</reference>
<proteinExistence type="predicted"/>
<dbReference type="AlphaFoldDB" id="A0A3M2RKP4"/>
<evidence type="ECO:0000313" key="3">
    <source>
        <dbReference type="Proteomes" id="UP000265903"/>
    </source>
</evidence>
<evidence type="ECO:0000313" key="2">
    <source>
        <dbReference type="EMBL" id="RMJ05841.1"/>
    </source>
</evidence>
<evidence type="ECO:0000256" key="1">
    <source>
        <dbReference type="SAM" id="MobiDB-lite"/>
    </source>
</evidence>
<feature type="compositionally biased region" description="Polar residues" evidence="1">
    <location>
        <begin position="88"/>
        <end position="109"/>
    </location>
</feature>
<keyword evidence="3" id="KW-1185">Reference proteome</keyword>
<organism evidence="2 3">
    <name type="scientific">Marinobacter litoralis</name>
    <dbReference type="NCBI Taxonomy" id="187981"/>
    <lineage>
        <taxon>Bacteria</taxon>
        <taxon>Pseudomonadati</taxon>
        <taxon>Pseudomonadota</taxon>
        <taxon>Gammaproteobacteria</taxon>
        <taxon>Pseudomonadales</taxon>
        <taxon>Marinobacteraceae</taxon>
        <taxon>Marinobacter</taxon>
    </lineage>
</organism>
<dbReference type="RefSeq" id="WP_114333884.1">
    <property type="nucleotide sequence ID" value="NZ_QMDL01000001.1"/>
</dbReference>
<name>A0A3M2RKP4_9GAMM</name>